<reference evidence="1" key="2">
    <citation type="submission" date="2023-06" db="EMBL/GenBank/DDBJ databases">
        <authorList>
            <person name="Ma L."/>
            <person name="Liu K.-W."/>
            <person name="Li Z."/>
            <person name="Hsiao Y.-Y."/>
            <person name="Qi Y."/>
            <person name="Fu T."/>
            <person name="Tang G."/>
            <person name="Zhang D."/>
            <person name="Sun W.-H."/>
            <person name="Liu D.-K."/>
            <person name="Li Y."/>
            <person name="Chen G.-Z."/>
            <person name="Liu X.-D."/>
            <person name="Liao X.-Y."/>
            <person name="Jiang Y.-T."/>
            <person name="Yu X."/>
            <person name="Hao Y."/>
            <person name="Huang J."/>
            <person name="Zhao X.-W."/>
            <person name="Ke S."/>
            <person name="Chen Y.-Y."/>
            <person name="Wu W.-L."/>
            <person name="Hsu J.-L."/>
            <person name="Lin Y.-F."/>
            <person name="Huang M.-D."/>
            <person name="Li C.-Y."/>
            <person name="Huang L."/>
            <person name="Wang Z.-W."/>
            <person name="Zhao X."/>
            <person name="Zhong W.-Y."/>
            <person name="Peng D.-H."/>
            <person name="Ahmad S."/>
            <person name="Lan S."/>
            <person name="Zhang J.-S."/>
            <person name="Tsai W.-C."/>
            <person name="Van De Peer Y."/>
            <person name="Liu Z.-J."/>
        </authorList>
    </citation>
    <scope>NUCLEOTIDE SEQUENCE</scope>
    <source>
        <strain evidence="1">CP</strain>
        <tissue evidence="1">Leaves</tissue>
    </source>
</reference>
<reference evidence="1" key="1">
    <citation type="journal article" date="2023" name="Nat. Commun.">
        <title>Diploid and tetraploid genomes of Acorus and the evolution of monocots.</title>
        <authorList>
            <person name="Ma L."/>
            <person name="Liu K.W."/>
            <person name="Li Z."/>
            <person name="Hsiao Y.Y."/>
            <person name="Qi Y."/>
            <person name="Fu T."/>
            <person name="Tang G.D."/>
            <person name="Zhang D."/>
            <person name="Sun W.H."/>
            <person name="Liu D.K."/>
            <person name="Li Y."/>
            <person name="Chen G.Z."/>
            <person name="Liu X.D."/>
            <person name="Liao X.Y."/>
            <person name="Jiang Y.T."/>
            <person name="Yu X."/>
            <person name="Hao Y."/>
            <person name="Huang J."/>
            <person name="Zhao X.W."/>
            <person name="Ke S."/>
            <person name="Chen Y.Y."/>
            <person name="Wu W.L."/>
            <person name="Hsu J.L."/>
            <person name="Lin Y.F."/>
            <person name="Huang M.D."/>
            <person name="Li C.Y."/>
            <person name="Huang L."/>
            <person name="Wang Z.W."/>
            <person name="Zhao X."/>
            <person name="Zhong W.Y."/>
            <person name="Peng D.H."/>
            <person name="Ahmad S."/>
            <person name="Lan S."/>
            <person name="Zhang J.S."/>
            <person name="Tsai W.C."/>
            <person name="Van de Peer Y."/>
            <person name="Liu Z.J."/>
        </authorList>
    </citation>
    <scope>NUCLEOTIDE SEQUENCE</scope>
    <source>
        <strain evidence="1">CP</strain>
    </source>
</reference>
<sequence>MVEQVRNLNWVADFATILSGEASEKQNLAFFMGQGSLNGWKLELPEWVSENIFAKLEREREREDFE</sequence>
<dbReference type="Proteomes" id="UP001180020">
    <property type="component" value="Unassembled WGS sequence"/>
</dbReference>
<organism evidence="1 2">
    <name type="scientific">Acorus calamus</name>
    <name type="common">Sweet flag</name>
    <dbReference type="NCBI Taxonomy" id="4465"/>
    <lineage>
        <taxon>Eukaryota</taxon>
        <taxon>Viridiplantae</taxon>
        <taxon>Streptophyta</taxon>
        <taxon>Embryophyta</taxon>
        <taxon>Tracheophyta</taxon>
        <taxon>Spermatophyta</taxon>
        <taxon>Magnoliopsida</taxon>
        <taxon>Liliopsida</taxon>
        <taxon>Acoraceae</taxon>
        <taxon>Acorus</taxon>
    </lineage>
</organism>
<protein>
    <submittedName>
        <fullName evidence="1">Uncharacterized protein</fullName>
    </submittedName>
</protein>
<dbReference type="EMBL" id="JAUJYO010000002">
    <property type="protein sequence ID" value="KAK1324110.1"/>
    <property type="molecule type" value="Genomic_DNA"/>
</dbReference>
<accession>A0AAV9FE49</accession>
<gene>
    <name evidence="1" type="ORF">QJS10_CPA02g00115</name>
</gene>
<dbReference type="AlphaFoldDB" id="A0AAV9FE49"/>
<evidence type="ECO:0000313" key="1">
    <source>
        <dbReference type="EMBL" id="KAK1324110.1"/>
    </source>
</evidence>
<comment type="caution">
    <text evidence="1">The sequence shown here is derived from an EMBL/GenBank/DDBJ whole genome shotgun (WGS) entry which is preliminary data.</text>
</comment>
<proteinExistence type="predicted"/>
<keyword evidence="2" id="KW-1185">Reference proteome</keyword>
<evidence type="ECO:0000313" key="2">
    <source>
        <dbReference type="Proteomes" id="UP001180020"/>
    </source>
</evidence>
<name>A0AAV9FE49_ACOCL</name>